<name>A0ABW7HHW1_9BURK</name>
<comment type="caution">
    <text evidence="4">The sequence shown here is derived from an EMBL/GenBank/DDBJ whole genome shotgun (WGS) entry which is preliminary data.</text>
</comment>
<feature type="chain" id="PRO_5045065790" evidence="2">
    <location>
        <begin position="23"/>
        <end position="257"/>
    </location>
</feature>
<dbReference type="Gene3D" id="3.40.50.1110">
    <property type="entry name" value="SGNH hydrolase"/>
    <property type="match status" value="1"/>
</dbReference>
<dbReference type="SUPFAM" id="SSF52266">
    <property type="entry name" value="SGNH hydrolase"/>
    <property type="match status" value="1"/>
</dbReference>
<dbReference type="EMBL" id="JBIGIC010000013">
    <property type="protein sequence ID" value="MFG6489509.1"/>
    <property type="molecule type" value="Genomic_DNA"/>
</dbReference>
<reference evidence="4 5" key="1">
    <citation type="submission" date="2024-08" db="EMBL/GenBank/DDBJ databases">
        <authorList>
            <person name="Lu H."/>
        </authorList>
    </citation>
    <scope>NUCLEOTIDE SEQUENCE [LARGE SCALE GENOMIC DNA]</scope>
    <source>
        <strain evidence="4 5">BYS78W</strain>
    </source>
</reference>
<dbReference type="PANTHER" id="PTHR31988">
    <property type="entry name" value="ESTERASE, PUTATIVE (DUF303)-RELATED"/>
    <property type="match status" value="1"/>
</dbReference>
<evidence type="ECO:0000256" key="1">
    <source>
        <dbReference type="ARBA" id="ARBA00022801"/>
    </source>
</evidence>
<protein>
    <submittedName>
        <fullName evidence="4">Sialate O-acetylesterase</fullName>
    </submittedName>
</protein>
<dbReference type="Proteomes" id="UP001606134">
    <property type="component" value="Unassembled WGS sequence"/>
</dbReference>
<sequence>MKALLRWLAVTTTALLATTAHADPTPAPLDIYLLMGQSNMAGRDTRDLGAQVDDPHVLALNAEGQWVVARDPIHAKTGRIEPGVGPGIAFARELLRGDATRSIGLIPTAVGGTPLRRWVKGGDLYERAVARAREASARGVIRGVLWHQGEADAEKPATAASYGARLAKMFQDLRQDLGQPDLPIVVGEIGEFTSPQRLPEAATVRDAQRHMPEVLPHVGLASSDGLVHLGDELHFSADSARELGRRFAHAMQTLQMR</sequence>
<proteinExistence type="predicted"/>
<dbReference type="Pfam" id="PF03629">
    <property type="entry name" value="SASA"/>
    <property type="match status" value="1"/>
</dbReference>
<gene>
    <name evidence="4" type="ORF">ACG04R_22715</name>
</gene>
<evidence type="ECO:0000313" key="5">
    <source>
        <dbReference type="Proteomes" id="UP001606134"/>
    </source>
</evidence>
<dbReference type="InterPro" id="IPR005181">
    <property type="entry name" value="SASA"/>
</dbReference>
<organism evidence="4 5">
    <name type="scientific">Pelomonas candidula</name>
    <dbReference type="NCBI Taxonomy" id="3299025"/>
    <lineage>
        <taxon>Bacteria</taxon>
        <taxon>Pseudomonadati</taxon>
        <taxon>Pseudomonadota</taxon>
        <taxon>Betaproteobacteria</taxon>
        <taxon>Burkholderiales</taxon>
        <taxon>Sphaerotilaceae</taxon>
        <taxon>Roseateles</taxon>
    </lineage>
</organism>
<feature type="domain" description="Sialate O-acetylesterase" evidence="3">
    <location>
        <begin position="29"/>
        <end position="252"/>
    </location>
</feature>
<keyword evidence="2" id="KW-0732">Signal</keyword>
<dbReference type="InterPro" id="IPR036514">
    <property type="entry name" value="SGNH_hydro_sf"/>
</dbReference>
<evidence type="ECO:0000256" key="2">
    <source>
        <dbReference type="SAM" id="SignalP"/>
    </source>
</evidence>
<dbReference type="PANTHER" id="PTHR31988:SF19">
    <property type="entry name" value="9-O-ACETYL-N-ACETYLNEURAMINIC ACID DEACETYLASE-RELATED"/>
    <property type="match status" value="1"/>
</dbReference>
<feature type="signal peptide" evidence="2">
    <location>
        <begin position="1"/>
        <end position="22"/>
    </location>
</feature>
<keyword evidence="1" id="KW-0378">Hydrolase</keyword>
<dbReference type="RefSeq" id="WP_394415907.1">
    <property type="nucleotide sequence ID" value="NZ_JBIGIC010000013.1"/>
</dbReference>
<evidence type="ECO:0000313" key="4">
    <source>
        <dbReference type="EMBL" id="MFG6489509.1"/>
    </source>
</evidence>
<evidence type="ECO:0000259" key="3">
    <source>
        <dbReference type="Pfam" id="PF03629"/>
    </source>
</evidence>
<accession>A0ABW7HHW1</accession>
<dbReference type="InterPro" id="IPR052940">
    <property type="entry name" value="Carb_Esterase_6"/>
</dbReference>
<keyword evidence="5" id="KW-1185">Reference proteome</keyword>